<keyword evidence="1" id="KW-0812">Transmembrane</keyword>
<evidence type="ECO:0000256" key="1">
    <source>
        <dbReference type="SAM" id="Phobius"/>
    </source>
</evidence>
<dbReference type="InterPro" id="IPR051675">
    <property type="entry name" value="Endo/Exo/Phosphatase_dom_1"/>
</dbReference>
<reference evidence="2 3" key="1">
    <citation type="submission" date="2016-10" db="EMBL/GenBank/DDBJ databases">
        <authorList>
            <person name="de Groot N.N."/>
        </authorList>
    </citation>
    <scope>NUCLEOTIDE SEQUENCE [LARGE SCALE GENOMIC DNA]</scope>
    <source>
        <strain evidence="2 3">DSM 24015</strain>
    </source>
</reference>
<keyword evidence="3" id="KW-1185">Reference proteome</keyword>
<organism evidence="2 3">
    <name type="scientific">Riemerella columbipharyngis</name>
    <dbReference type="NCBI Taxonomy" id="1071918"/>
    <lineage>
        <taxon>Bacteria</taxon>
        <taxon>Pseudomonadati</taxon>
        <taxon>Bacteroidota</taxon>
        <taxon>Flavobacteriia</taxon>
        <taxon>Flavobacteriales</taxon>
        <taxon>Weeksellaceae</taxon>
        <taxon>Riemerella</taxon>
    </lineage>
</organism>
<proteinExistence type="predicted"/>
<gene>
    <name evidence="2" type="ORF">SAMN05421544_101139</name>
</gene>
<dbReference type="EMBL" id="FNAS01000001">
    <property type="protein sequence ID" value="SDD88975.1"/>
    <property type="molecule type" value="Genomic_DNA"/>
</dbReference>
<sequence length="436" mass="50776">MSGNLSYKMRKTQIIGLMVLGVFILLVQLGFYFYKTNNTEQSPEIELLGDSALPKAGGTELSPFNPNDLDEEGWQRLGFSEKQVKTILKYKDIVGGRFVSKEQLSKCYVISKEKYETLKNFIILPETYSENRKPQYSHSRHSLYIKGKFNPDQYTQAQWQALGFSERQAQAIMKYKNYLGGSFLSKEKFAECFVISPENYRQLAPYLILPEKVEKDWSNADFDKTKRQKINLVSYAKFNPNSYSKEDWELIGFSEKQAQAIINYRDKKLGGRFSSLGDLKNCFVISEQKYQEMAPYIVIPKEAEKPKIDFSKLELNSITYEQLLAFGFSPKEAKGFVSFREALGGFQDKNQILEVYGIDQNLASKLMGIAQFDNSKVKKYKLVEAPENWLKQHPYFKYYSDKILYFRMNYRSTDKILKKANARDFDLPKMKLYLRE</sequence>
<evidence type="ECO:0000313" key="3">
    <source>
        <dbReference type="Proteomes" id="UP000198517"/>
    </source>
</evidence>
<dbReference type="Gene3D" id="1.10.150.280">
    <property type="entry name" value="AF1531-like domain"/>
    <property type="match status" value="1"/>
</dbReference>
<dbReference type="PANTHER" id="PTHR21180:SF32">
    <property type="entry name" value="ENDONUCLEASE_EXONUCLEASE_PHOSPHATASE FAMILY DOMAIN-CONTAINING PROTEIN 1"/>
    <property type="match status" value="1"/>
</dbReference>
<dbReference type="Proteomes" id="UP000198517">
    <property type="component" value="Unassembled WGS sequence"/>
</dbReference>
<keyword evidence="1" id="KW-1133">Transmembrane helix</keyword>
<protein>
    <submittedName>
        <fullName evidence="2">DNA uptake protein ComE</fullName>
    </submittedName>
</protein>
<keyword evidence="1" id="KW-0472">Membrane</keyword>
<dbReference type="AlphaFoldDB" id="A0A1G6YH75"/>
<dbReference type="RefSeq" id="WP_092735585.1">
    <property type="nucleotide sequence ID" value="NZ_FNAS01000001.1"/>
</dbReference>
<evidence type="ECO:0000313" key="2">
    <source>
        <dbReference type="EMBL" id="SDD88975.1"/>
    </source>
</evidence>
<name>A0A1G6YH75_9FLAO</name>
<dbReference type="PANTHER" id="PTHR21180">
    <property type="entry name" value="ENDONUCLEASE/EXONUCLEASE/PHOSPHATASE FAMILY DOMAIN-CONTAINING PROTEIN 1"/>
    <property type="match status" value="1"/>
</dbReference>
<dbReference type="OrthoDB" id="981124at2"/>
<accession>A0A1G6YH75</accession>
<feature type="transmembrane region" description="Helical" evidence="1">
    <location>
        <begin position="12"/>
        <end position="34"/>
    </location>
</feature>
<dbReference type="InterPro" id="IPR010994">
    <property type="entry name" value="RuvA_2-like"/>
</dbReference>
<dbReference type="SUPFAM" id="SSF47781">
    <property type="entry name" value="RuvA domain 2-like"/>
    <property type="match status" value="4"/>
</dbReference>
<dbReference type="STRING" id="1071918.SAMN05421544_101139"/>